<feature type="region of interest" description="Disordered" evidence="7">
    <location>
        <begin position="356"/>
        <end position="376"/>
    </location>
</feature>
<evidence type="ECO:0000256" key="5">
    <source>
        <dbReference type="ARBA" id="ARBA00023136"/>
    </source>
</evidence>
<feature type="region of interest" description="Disordered" evidence="7">
    <location>
        <begin position="612"/>
        <end position="633"/>
    </location>
</feature>
<feature type="compositionally biased region" description="Low complexity" evidence="7">
    <location>
        <begin position="267"/>
        <end position="278"/>
    </location>
</feature>
<dbReference type="PROSITE" id="PS50913">
    <property type="entry name" value="GRIP"/>
    <property type="match status" value="1"/>
</dbReference>
<organism evidence="9 10">
    <name type="scientific">Marasmius tenuissimus</name>
    <dbReference type="NCBI Taxonomy" id="585030"/>
    <lineage>
        <taxon>Eukaryota</taxon>
        <taxon>Fungi</taxon>
        <taxon>Dikarya</taxon>
        <taxon>Basidiomycota</taxon>
        <taxon>Agaricomycotina</taxon>
        <taxon>Agaricomycetes</taxon>
        <taxon>Agaricomycetidae</taxon>
        <taxon>Agaricales</taxon>
        <taxon>Marasmiineae</taxon>
        <taxon>Marasmiaceae</taxon>
        <taxon>Marasmius</taxon>
    </lineage>
</organism>
<evidence type="ECO:0000256" key="6">
    <source>
        <dbReference type="SAM" id="Coils"/>
    </source>
</evidence>
<keyword evidence="5" id="KW-0472">Membrane</keyword>
<dbReference type="EMBL" id="JBBXMP010000002">
    <property type="protein sequence ID" value="KAL0072039.1"/>
    <property type="molecule type" value="Genomic_DNA"/>
</dbReference>
<dbReference type="InterPro" id="IPR051952">
    <property type="entry name" value="Golgi-autophagy_related"/>
</dbReference>
<feature type="compositionally biased region" description="Pro residues" evidence="7">
    <location>
        <begin position="158"/>
        <end position="173"/>
    </location>
</feature>
<feature type="compositionally biased region" description="Low complexity" evidence="7">
    <location>
        <begin position="53"/>
        <end position="64"/>
    </location>
</feature>
<reference evidence="9 10" key="1">
    <citation type="submission" date="2024-05" db="EMBL/GenBank/DDBJ databases">
        <title>A draft genome resource for the thread blight pathogen Marasmius tenuissimus strain MS-2.</title>
        <authorList>
            <person name="Yulfo-Soto G.E."/>
            <person name="Baruah I.K."/>
            <person name="Amoako-Attah I."/>
            <person name="Bukari Y."/>
            <person name="Meinhardt L.W."/>
            <person name="Bailey B.A."/>
            <person name="Cohen S.P."/>
        </authorList>
    </citation>
    <scope>NUCLEOTIDE SEQUENCE [LARGE SCALE GENOMIC DNA]</scope>
    <source>
        <strain evidence="9 10">MS-2</strain>
    </source>
</reference>
<evidence type="ECO:0000256" key="1">
    <source>
        <dbReference type="ARBA" id="ARBA00004184"/>
    </source>
</evidence>
<evidence type="ECO:0000256" key="7">
    <source>
        <dbReference type="SAM" id="MobiDB-lite"/>
    </source>
</evidence>
<dbReference type="Proteomes" id="UP001437256">
    <property type="component" value="Unassembled WGS sequence"/>
</dbReference>
<feature type="compositionally biased region" description="Polar residues" evidence="7">
    <location>
        <begin position="187"/>
        <end position="224"/>
    </location>
</feature>
<evidence type="ECO:0000256" key="3">
    <source>
        <dbReference type="ARBA" id="ARBA00022490"/>
    </source>
</evidence>
<comment type="subcellular location">
    <subcellularLocation>
        <location evidence="2">Cytoplasm</location>
    </subcellularLocation>
    <subcellularLocation>
        <location evidence="1">Endomembrane system</location>
        <topology evidence="1">Peripheral membrane protein</topology>
    </subcellularLocation>
</comment>
<proteinExistence type="predicted"/>
<protein>
    <recommendedName>
        <fullName evidence="8">GRIP domain-containing protein</fullName>
    </recommendedName>
</protein>
<sequence>MFSQFRQAVEGFAPQPRQSHDGDGNSGDASSGQSAENSLTNLRKSLASQRSGSPTPKSSTSTKKFTLEERLRGAVSKTNHDSSGRASPSPSPSVSSSVVKEHPLSPTSAPLPESRPTSPPTAEAQAPLLAELLSKDSENISSSVTEESPKPVETQDVPIPPNPTETEPIPDPPLDTTVKEAPAVVTDDSTIQSLPEQETSTSNSSEAGQNEVDTGESTNEPTTTVEDDRESTDKPTTTVEDEKTPAEEPPLSPTAPADVEAVHERQPSPSSTTSPTVEELQERLQLVERRFNDVSTSFKRLQAEKLAADAVIREFTPLETFQDNGALREYFQNMKLKAEIPQDEIKRLNGKLERQEDRLEEMRDTHRLESGSQSEQIETLRKQLLETDALLKASQGSATQGEGQLATQKAEIERLQKEVDKAKEASKEEEEKRVKAISLLKTVRQKLVKAEKDKEDAVKELTSLREQGAAGKAQDDAEKARLKAEIESVNVEREKAVSGLKSQFDKELSLVKDRHEKEMSAMKGQFELEAITLKNSHAKELSQKASQISNLEEKLQGLTRDKNEFFGQLQMRQAEMESYQSRADSLQSENVELLHQVRELEDRLALVREELAESRREMERQSREDSGTSEEAARMLSAMEAKYEARISELKRVVNTVEKERTESEAEWVRKLRERNKEVEELKGKLGSASRLKEQDESVVDTLRADVEKLKEELRSKESSHKNSEALVAQMKESETSLRSKVVELEAQIETLEAAIEEGKNRETQLRSGNKTLREELRKVQSSVALLDRQRNPGVGYWTSKDNSATDSRVSISSNSSDAPAKERSSSSSAAKDDEEVNLEYLRNVIFQFLEHKEMRPNLVKVLSVILHFTPQETRRLMAKI</sequence>
<evidence type="ECO:0000313" key="10">
    <source>
        <dbReference type="Proteomes" id="UP001437256"/>
    </source>
</evidence>
<keyword evidence="10" id="KW-1185">Reference proteome</keyword>
<evidence type="ECO:0000256" key="4">
    <source>
        <dbReference type="ARBA" id="ARBA00023054"/>
    </source>
</evidence>
<comment type="caution">
    <text evidence="9">The sequence shown here is derived from an EMBL/GenBank/DDBJ whole genome shotgun (WGS) entry which is preliminary data.</text>
</comment>
<feature type="region of interest" description="Disordered" evidence="7">
    <location>
        <begin position="1"/>
        <end position="281"/>
    </location>
</feature>
<accession>A0ABR3AGE4</accession>
<feature type="compositionally biased region" description="Basic and acidic residues" evidence="7">
    <location>
        <begin position="612"/>
        <end position="626"/>
    </location>
</feature>
<dbReference type="SMART" id="SM00755">
    <property type="entry name" value="Grip"/>
    <property type="match status" value="1"/>
</dbReference>
<feature type="compositionally biased region" description="Basic and acidic residues" evidence="7">
    <location>
        <begin position="356"/>
        <end position="369"/>
    </location>
</feature>
<feature type="region of interest" description="Disordered" evidence="7">
    <location>
        <begin position="795"/>
        <end position="833"/>
    </location>
</feature>
<keyword evidence="4 6" id="KW-0175">Coiled coil</keyword>
<dbReference type="InterPro" id="IPR000237">
    <property type="entry name" value="GRIP_dom"/>
</dbReference>
<dbReference type="PANTHER" id="PTHR23157:SF25">
    <property type="entry name" value="GRIP AND COILED-COIL DOMAIN-CONTAINING PROTEIN 1"/>
    <property type="match status" value="1"/>
</dbReference>
<feature type="compositionally biased region" description="Low complexity" evidence="7">
    <location>
        <begin position="120"/>
        <end position="132"/>
    </location>
</feature>
<name>A0ABR3AGE4_9AGAR</name>
<feature type="region of interest" description="Disordered" evidence="7">
    <location>
        <begin position="713"/>
        <end position="733"/>
    </location>
</feature>
<feature type="domain" description="GRIP" evidence="8">
    <location>
        <begin position="832"/>
        <end position="880"/>
    </location>
</feature>
<dbReference type="PANTHER" id="PTHR23157">
    <property type="entry name" value="GRIP AND COILED-COIL DOMAIN-CONTAINING PROTEIN 1"/>
    <property type="match status" value="1"/>
</dbReference>
<evidence type="ECO:0000256" key="2">
    <source>
        <dbReference type="ARBA" id="ARBA00004496"/>
    </source>
</evidence>
<feature type="coiled-coil region" evidence="6">
    <location>
        <begin position="398"/>
        <end position="492"/>
    </location>
</feature>
<evidence type="ECO:0000313" key="9">
    <source>
        <dbReference type="EMBL" id="KAL0072039.1"/>
    </source>
</evidence>
<feature type="compositionally biased region" description="Basic and acidic residues" evidence="7">
    <location>
        <begin position="713"/>
        <end position="724"/>
    </location>
</feature>
<keyword evidence="3" id="KW-0963">Cytoplasm</keyword>
<feature type="compositionally biased region" description="Low complexity" evidence="7">
    <location>
        <begin position="808"/>
        <end position="819"/>
    </location>
</feature>
<feature type="compositionally biased region" description="Polar residues" evidence="7">
    <location>
        <begin position="35"/>
        <end position="52"/>
    </location>
</feature>
<feature type="compositionally biased region" description="Basic and acidic residues" evidence="7">
    <location>
        <begin position="65"/>
        <end position="83"/>
    </location>
</feature>
<dbReference type="Gene3D" id="1.10.220.60">
    <property type="entry name" value="GRIP domain"/>
    <property type="match status" value="1"/>
</dbReference>
<gene>
    <name evidence="9" type="ORF">AAF712_000962</name>
</gene>
<dbReference type="Pfam" id="PF01465">
    <property type="entry name" value="GRIP"/>
    <property type="match status" value="1"/>
</dbReference>
<evidence type="ECO:0000259" key="8">
    <source>
        <dbReference type="PROSITE" id="PS50913"/>
    </source>
</evidence>
<feature type="region of interest" description="Disordered" evidence="7">
    <location>
        <begin position="679"/>
        <end position="698"/>
    </location>
</feature>